<dbReference type="Gramene" id="TuG1812G0200003339.01.T01">
    <property type="protein sequence ID" value="TuG1812G0200003339.01.T01"/>
    <property type="gene ID" value="TuG1812G0200003339.01"/>
</dbReference>
<reference evidence="3" key="1">
    <citation type="journal article" date="2013" name="Nature">
        <title>Draft genome of the wheat A-genome progenitor Triticum urartu.</title>
        <authorList>
            <person name="Ling H.Q."/>
            <person name="Zhao S."/>
            <person name="Liu D."/>
            <person name="Wang J."/>
            <person name="Sun H."/>
            <person name="Zhang C."/>
            <person name="Fan H."/>
            <person name="Li D."/>
            <person name="Dong L."/>
            <person name="Tao Y."/>
            <person name="Gao C."/>
            <person name="Wu H."/>
            <person name="Li Y."/>
            <person name="Cui Y."/>
            <person name="Guo X."/>
            <person name="Zheng S."/>
            <person name="Wang B."/>
            <person name="Yu K."/>
            <person name="Liang Q."/>
            <person name="Yang W."/>
            <person name="Lou X."/>
            <person name="Chen J."/>
            <person name="Feng M."/>
            <person name="Jian J."/>
            <person name="Zhang X."/>
            <person name="Luo G."/>
            <person name="Jiang Y."/>
            <person name="Liu J."/>
            <person name="Wang Z."/>
            <person name="Sha Y."/>
            <person name="Zhang B."/>
            <person name="Wu H."/>
            <person name="Tang D."/>
            <person name="Shen Q."/>
            <person name="Xue P."/>
            <person name="Zou S."/>
            <person name="Wang X."/>
            <person name="Liu X."/>
            <person name="Wang F."/>
            <person name="Yang Y."/>
            <person name="An X."/>
            <person name="Dong Z."/>
            <person name="Zhang K."/>
            <person name="Zhang X."/>
            <person name="Luo M.C."/>
            <person name="Dvorak J."/>
            <person name="Tong Y."/>
            <person name="Wang J."/>
            <person name="Yang H."/>
            <person name="Li Z."/>
            <person name="Wang D."/>
            <person name="Zhang A."/>
            <person name="Wang J."/>
        </authorList>
    </citation>
    <scope>NUCLEOTIDE SEQUENCE</scope>
    <source>
        <strain evidence="3">cv. G1812</strain>
    </source>
</reference>
<reference evidence="2" key="3">
    <citation type="submission" date="2022-06" db="UniProtKB">
        <authorList>
            <consortium name="EnsemblPlants"/>
        </authorList>
    </citation>
    <scope>IDENTIFICATION</scope>
</reference>
<feature type="coiled-coil region" evidence="1">
    <location>
        <begin position="36"/>
        <end position="137"/>
    </location>
</feature>
<proteinExistence type="predicted"/>
<keyword evidence="1" id="KW-0175">Coiled coil</keyword>
<evidence type="ECO:0000313" key="3">
    <source>
        <dbReference type="Proteomes" id="UP000015106"/>
    </source>
</evidence>
<keyword evidence="3" id="KW-1185">Reference proteome</keyword>
<reference evidence="2" key="2">
    <citation type="submission" date="2018-03" db="EMBL/GenBank/DDBJ databases">
        <title>The Triticum urartu genome reveals the dynamic nature of wheat genome evolution.</title>
        <authorList>
            <person name="Ling H."/>
            <person name="Ma B."/>
            <person name="Shi X."/>
            <person name="Liu H."/>
            <person name="Dong L."/>
            <person name="Sun H."/>
            <person name="Cao Y."/>
            <person name="Gao Q."/>
            <person name="Zheng S."/>
            <person name="Li Y."/>
            <person name="Yu Y."/>
            <person name="Du H."/>
            <person name="Qi M."/>
            <person name="Li Y."/>
            <person name="Yu H."/>
            <person name="Cui Y."/>
            <person name="Wang N."/>
            <person name="Chen C."/>
            <person name="Wu H."/>
            <person name="Zhao Y."/>
            <person name="Zhang J."/>
            <person name="Li Y."/>
            <person name="Zhou W."/>
            <person name="Zhang B."/>
            <person name="Hu W."/>
            <person name="Eijk M."/>
            <person name="Tang J."/>
            <person name="Witsenboer H."/>
            <person name="Zhao S."/>
            <person name="Li Z."/>
            <person name="Zhang A."/>
            <person name="Wang D."/>
            <person name="Liang C."/>
        </authorList>
    </citation>
    <scope>NUCLEOTIDE SEQUENCE [LARGE SCALE GENOMIC DNA]</scope>
    <source>
        <strain evidence="2">cv. G1812</strain>
    </source>
</reference>
<evidence type="ECO:0000313" key="2">
    <source>
        <dbReference type="EnsemblPlants" id="TuG1812G0200003339.01.T01"/>
    </source>
</evidence>
<sequence length="194" mass="21612">MMEQMKVVRGASQAAYDASSALRSNVQKSCELISKFSEFEEKQRQLNLDLELAKQNLQKAKDETAGMEEKMKQTLAKKDLDLAAAQKEALEKTALADKKLASVGALEEENTKLKTSLNESNREVTRLKKGKVALNEKIEGISRKRNDLEVYLGALAKKLFLVLEEFCQNFEEETGRIETGLDPVLSPVGDEAAM</sequence>
<dbReference type="Proteomes" id="UP000015106">
    <property type="component" value="Chromosome 2"/>
</dbReference>
<name>A0A8R7TJ32_TRIUA</name>
<dbReference type="EnsemblPlants" id="TuG1812G0200003339.01.T01">
    <property type="protein sequence ID" value="TuG1812G0200003339.01.T01"/>
    <property type="gene ID" value="TuG1812G0200003339.01"/>
</dbReference>
<accession>A0A8R7TJ32</accession>
<evidence type="ECO:0000256" key="1">
    <source>
        <dbReference type="SAM" id="Coils"/>
    </source>
</evidence>
<protein>
    <submittedName>
        <fullName evidence="2">Uncharacterized protein</fullName>
    </submittedName>
</protein>
<organism evidence="2 3">
    <name type="scientific">Triticum urartu</name>
    <name type="common">Red wild einkorn</name>
    <name type="synonym">Crithodium urartu</name>
    <dbReference type="NCBI Taxonomy" id="4572"/>
    <lineage>
        <taxon>Eukaryota</taxon>
        <taxon>Viridiplantae</taxon>
        <taxon>Streptophyta</taxon>
        <taxon>Embryophyta</taxon>
        <taxon>Tracheophyta</taxon>
        <taxon>Spermatophyta</taxon>
        <taxon>Magnoliopsida</taxon>
        <taxon>Liliopsida</taxon>
        <taxon>Poales</taxon>
        <taxon>Poaceae</taxon>
        <taxon>BOP clade</taxon>
        <taxon>Pooideae</taxon>
        <taxon>Triticodae</taxon>
        <taxon>Triticeae</taxon>
        <taxon>Triticinae</taxon>
        <taxon>Triticum</taxon>
    </lineage>
</organism>
<dbReference type="AlphaFoldDB" id="A0A8R7TJ32"/>